<dbReference type="AlphaFoldDB" id="A0A897MSC9"/>
<dbReference type="GeneID" id="70685107"/>
<keyword evidence="5" id="KW-1185">Reference proteome</keyword>
<dbReference type="GO" id="GO:0046872">
    <property type="term" value="F:metal ion binding"/>
    <property type="evidence" value="ECO:0007669"/>
    <property type="project" value="UniProtKB-KW"/>
</dbReference>
<dbReference type="InterPro" id="IPR036705">
    <property type="entry name" value="Ribosyl_crysJ1_sf"/>
</dbReference>
<feature type="binding site" evidence="3">
    <location>
        <position position="58"/>
    </location>
    <ligand>
        <name>Mg(2+)</name>
        <dbReference type="ChEBI" id="CHEBI:18420"/>
        <label>1</label>
    </ligand>
</feature>
<dbReference type="PANTHER" id="PTHR16222">
    <property type="entry name" value="ADP-RIBOSYLGLYCOHYDROLASE"/>
    <property type="match status" value="1"/>
</dbReference>
<keyword evidence="3" id="KW-0479">Metal-binding</keyword>
<dbReference type="EMBL" id="CP064786">
    <property type="protein sequence ID" value="QSG02938.1"/>
    <property type="molecule type" value="Genomic_DNA"/>
</dbReference>
<dbReference type="InterPro" id="IPR050792">
    <property type="entry name" value="ADP-ribosylglycohydrolase"/>
</dbReference>
<dbReference type="SUPFAM" id="SSF101478">
    <property type="entry name" value="ADP-ribosylglycohydrolase"/>
    <property type="match status" value="1"/>
</dbReference>
<reference evidence="4" key="1">
    <citation type="submission" date="2020-11" db="EMBL/GenBank/DDBJ databases">
        <title>Carbohydrate-dependent, anaerobic sulfur respiration: A novel catabolism in halophilic archaea.</title>
        <authorList>
            <person name="Sorokin D.Y."/>
            <person name="Messina E."/>
            <person name="Smedile F."/>
            <person name="La Cono V."/>
            <person name="Hallsworth J.E."/>
            <person name="Yakimov M.M."/>
        </authorList>
    </citation>
    <scope>NUCLEOTIDE SEQUENCE</scope>
    <source>
        <strain evidence="4">AArc-S</strain>
    </source>
</reference>
<dbReference type="Proteomes" id="UP000663586">
    <property type="component" value="Chromosome"/>
</dbReference>
<proteinExistence type="inferred from homology"/>
<feature type="binding site" evidence="3">
    <location>
        <position position="59"/>
    </location>
    <ligand>
        <name>Mg(2+)</name>
        <dbReference type="ChEBI" id="CHEBI:18420"/>
        <label>1</label>
    </ligand>
</feature>
<evidence type="ECO:0000256" key="1">
    <source>
        <dbReference type="ARBA" id="ARBA00010702"/>
    </source>
</evidence>
<evidence type="ECO:0000256" key="2">
    <source>
        <dbReference type="ARBA" id="ARBA00022801"/>
    </source>
</evidence>
<evidence type="ECO:0000313" key="5">
    <source>
        <dbReference type="Proteomes" id="UP000663586"/>
    </source>
</evidence>
<comment type="similarity">
    <text evidence="1">Belongs to the ADP-ribosylglycohydrolase family.</text>
</comment>
<feature type="binding site" evidence="3">
    <location>
        <position position="268"/>
    </location>
    <ligand>
        <name>Mg(2+)</name>
        <dbReference type="ChEBI" id="CHEBI:18420"/>
        <label>1</label>
    </ligand>
</feature>
<dbReference type="Gene3D" id="1.10.4080.10">
    <property type="entry name" value="ADP-ribosylation/Crystallin J1"/>
    <property type="match status" value="1"/>
</dbReference>
<gene>
    <name evidence="4" type="primary">draG</name>
    <name evidence="4" type="ORF">AArcS_1728</name>
</gene>
<feature type="binding site" evidence="3">
    <location>
        <position position="266"/>
    </location>
    <ligand>
        <name>Mg(2+)</name>
        <dbReference type="ChEBI" id="CHEBI:18420"/>
        <label>1</label>
    </ligand>
</feature>
<dbReference type="RefSeq" id="WP_238477007.1">
    <property type="nucleotide sequence ID" value="NZ_CP064786.1"/>
</dbReference>
<sequence length="353" mass="37499">MERAVNAARGTLLGLACGDALGRPVEFSTSAGIEREHGTLTKMAGDGTHGQPAGTITDDTELALRIGRSLADRSEFDGGDIARRFVEWYRSGPFDIGLMTADALRAIDDGMSWREAGQVVWESRSEGSNAGNGSLMRCAPYAIRYARSPIELDAVSHSSSAITHADPRCTHACSVLNRILATLMLVDEETARKLPFDPLIGVVENPLFGLPDDIEAALRPGLDGLSPDDLDNSGYVVSTLQAGLYYGLTANSAEEAIVTAVNAGGDTDTIGAVAGAVAGARFGMSTLPERWLTELDKVNELDRVAQNLYGQREASTTWNDDTDDPSTEPIGAIDLFVTTTRTADSGPYRTSAV</sequence>
<keyword evidence="3" id="KW-0460">Magnesium</keyword>
<feature type="binding site" evidence="3">
    <location>
        <position position="57"/>
    </location>
    <ligand>
        <name>Mg(2+)</name>
        <dbReference type="ChEBI" id="CHEBI:18420"/>
        <label>1</label>
    </ligand>
</feature>
<dbReference type="PANTHER" id="PTHR16222:SF24">
    <property type="entry name" value="ADP-RIBOSYLHYDROLASE ARH3"/>
    <property type="match status" value="1"/>
</dbReference>
<comment type="cofactor">
    <cofactor evidence="3">
        <name>Mg(2+)</name>
        <dbReference type="ChEBI" id="CHEBI:18420"/>
    </cofactor>
    <text evidence="3">Binds 2 magnesium ions per subunit.</text>
</comment>
<keyword evidence="2 4" id="KW-0378">Hydrolase</keyword>
<evidence type="ECO:0000256" key="3">
    <source>
        <dbReference type="PIRSR" id="PIRSR605502-1"/>
    </source>
</evidence>
<dbReference type="KEGG" id="hara:AArcS_1728"/>
<accession>A0A897MSC9</accession>
<protein>
    <submittedName>
        <fullName evidence="4">ADP-ribosylglycohydrolase</fullName>
    </submittedName>
</protein>
<dbReference type="GO" id="GO:0016787">
    <property type="term" value="F:hydrolase activity"/>
    <property type="evidence" value="ECO:0007669"/>
    <property type="project" value="UniProtKB-KW"/>
</dbReference>
<evidence type="ECO:0000313" key="4">
    <source>
        <dbReference type="EMBL" id="QSG02938.1"/>
    </source>
</evidence>
<feature type="binding site" evidence="3">
    <location>
        <position position="269"/>
    </location>
    <ligand>
        <name>Mg(2+)</name>
        <dbReference type="ChEBI" id="CHEBI:18420"/>
        <label>1</label>
    </ligand>
</feature>
<name>A0A897MSC9_9EURY</name>
<organism evidence="4 5">
    <name type="scientific">Natranaeroarchaeum sulfidigenes</name>
    <dbReference type="NCBI Taxonomy" id="2784880"/>
    <lineage>
        <taxon>Archaea</taxon>
        <taxon>Methanobacteriati</taxon>
        <taxon>Methanobacteriota</taxon>
        <taxon>Stenosarchaea group</taxon>
        <taxon>Halobacteria</taxon>
        <taxon>Halobacteriales</taxon>
        <taxon>Natronoarchaeaceae</taxon>
        <taxon>Natranaeroarchaeum</taxon>
    </lineage>
</organism>
<dbReference type="Pfam" id="PF03747">
    <property type="entry name" value="ADP_ribosyl_GH"/>
    <property type="match status" value="1"/>
</dbReference>
<dbReference type="InterPro" id="IPR005502">
    <property type="entry name" value="Ribosyl_crysJ1"/>
</dbReference>